<dbReference type="GO" id="GO:0000049">
    <property type="term" value="F:tRNA binding"/>
    <property type="evidence" value="ECO:0007669"/>
    <property type="project" value="UniProtKB-UniRule"/>
</dbReference>
<dbReference type="InterPro" id="IPR020568">
    <property type="entry name" value="Ribosomal_Su5_D2-typ_SF"/>
</dbReference>
<evidence type="ECO:0000256" key="6">
    <source>
        <dbReference type="ARBA" id="ARBA00022884"/>
    </source>
</evidence>
<evidence type="ECO:0000313" key="8">
    <source>
        <dbReference type="EMBL" id="SDB86886.1"/>
    </source>
</evidence>
<dbReference type="GO" id="GO:0004526">
    <property type="term" value="F:ribonuclease P activity"/>
    <property type="evidence" value="ECO:0007669"/>
    <property type="project" value="UniProtKB-UniRule"/>
</dbReference>
<gene>
    <name evidence="7" type="primary">rnpA</name>
    <name evidence="8" type="ORF">SAMN05216323_100528</name>
</gene>
<dbReference type="Gene3D" id="3.30.230.10">
    <property type="match status" value="1"/>
</dbReference>
<dbReference type="RefSeq" id="WP_170829973.1">
    <property type="nucleotide sequence ID" value="NZ_FMYP01000005.1"/>
</dbReference>
<evidence type="ECO:0000256" key="3">
    <source>
        <dbReference type="ARBA" id="ARBA00022722"/>
    </source>
</evidence>
<evidence type="ECO:0000256" key="5">
    <source>
        <dbReference type="ARBA" id="ARBA00022801"/>
    </source>
</evidence>
<keyword evidence="4 7" id="KW-0255">Endonuclease</keyword>
<comment type="catalytic activity">
    <reaction evidence="7">
        <text>Endonucleolytic cleavage of RNA, removing 5'-extranucleotides from tRNA precursor.</text>
        <dbReference type="EC" id="3.1.26.5"/>
    </reaction>
</comment>
<dbReference type="HAMAP" id="MF_00227">
    <property type="entry name" value="RNase_P"/>
    <property type="match status" value="1"/>
</dbReference>
<evidence type="ECO:0000313" key="9">
    <source>
        <dbReference type="Proteomes" id="UP000199452"/>
    </source>
</evidence>
<dbReference type="SUPFAM" id="SSF54211">
    <property type="entry name" value="Ribosomal protein S5 domain 2-like"/>
    <property type="match status" value="1"/>
</dbReference>
<dbReference type="AlphaFoldDB" id="A0A1G6H0I2"/>
<reference evidence="8 9" key="1">
    <citation type="submission" date="2016-09" db="EMBL/GenBank/DDBJ databases">
        <authorList>
            <person name="Capua I."/>
            <person name="De Benedictis P."/>
            <person name="Joannis T."/>
            <person name="Lombin L.H."/>
            <person name="Cattoli G."/>
        </authorList>
    </citation>
    <scope>NUCLEOTIDE SEQUENCE [LARGE SCALE GENOMIC DNA]</scope>
    <source>
        <strain evidence="8 9">A7P-90m</strain>
    </source>
</reference>
<evidence type="ECO:0000256" key="7">
    <source>
        <dbReference type="HAMAP-Rule" id="MF_00227"/>
    </source>
</evidence>
<name>A0A1G6H0I2_9BACT</name>
<dbReference type="InterPro" id="IPR000100">
    <property type="entry name" value="RNase_P"/>
</dbReference>
<dbReference type="STRING" id="1640674.SAMN05216323_100528"/>
<protein>
    <recommendedName>
        <fullName evidence="7">Ribonuclease P protein component</fullName>
        <shortName evidence="7">RNase P protein</shortName>
        <shortName evidence="7">RNaseP protein</shortName>
        <ecNumber evidence="7">3.1.26.5</ecNumber>
    </recommendedName>
    <alternativeName>
        <fullName evidence="7">Protein C5</fullName>
    </alternativeName>
</protein>
<dbReference type="EMBL" id="FMYP01000005">
    <property type="protein sequence ID" value="SDB86886.1"/>
    <property type="molecule type" value="Genomic_DNA"/>
</dbReference>
<accession>A0A1G6H0I2</accession>
<sequence>MVKLSLTKSDRLCSEKLISSLFNNGHAHFRYPIRVVYRRVDSGFIQSQAQGAFSVPKKRFKRAVKRNLLKRRMREAYRLQKGEFYDRLKAVDSKVIFMFVYASNEILSFQIISKSISALLAEMVSLLENEKTVNKPTDTSY</sequence>
<keyword evidence="2 7" id="KW-0819">tRNA processing</keyword>
<keyword evidence="3 7" id="KW-0540">Nuclease</keyword>
<organism evidence="8 9">
    <name type="scientific">Williamwhitmania taraxaci</name>
    <dbReference type="NCBI Taxonomy" id="1640674"/>
    <lineage>
        <taxon>Bacteria</taxon>
        <taxon>Pseudomonadati</taxon>
        <taxon>Bacteroidota</taxon>
        <taxon>Bacteroidia</taxon>
        <taxon>Bacteroidales</taxon>
        <taxon>Williamwhitmaniaceae</taxon>
        <taxon>Williamwhitmania</taxon>
    </lineage>
</organism>
<dbReference type="Proteomes" id="UP000199452">
    <property type="component" value="Unassembled WGS sequence"/>
</dbReference>
<evidence type="ECO:0000256" key="4">
    <source>
        <dbReference type="ARBA" id="ARBA00022759"/>
    </source>
</evidence>
<evidence type="ECO:0000256" key="1">
    <source>
        <dbReference type="ARBA" id="ARBA00002663"/>
    </source>
</evidence>
<dbReference type="InterPro" id="IPR014721">
    <property type="entry name" value="Ribsml_uS5_D2-typ_fold_subgr"/>
</dbReference>
<comment type="similarity">
    <text evidence="7">Belongs to the RnpA family.</text>
</comment>
<proteinExistence type="inferred from homology"/>
<comment type="subunit">
    <text evidence="7">Consists of a catalytic RNA component (M1 or rnpB) and a protein subunit.</text>
</comment>
<keyword evidence="6 7" id="KW-0694">RNA-binding</keyword>
<evidence type="ECO:0000256" key="2">
    <source>
        <dbReference type="ARBA" id="ARBA00022694"/>
    </source>
</evidence>
<dbReference type="InterPro" id="IPR020539">
    <property type="entry name" value="RNase_P_CS"/>
</dbReference>
<comment type="function">
    <text evidence="1 7">RNaseP catalyzes the removal of the 5'-leader sequence from pre-tRNA to produce the mature 5'-terminus. It can also cleave other RNA substrates such as 4.5S RNA. The protein component plays an auxiliary but essential role in vivo by binding to the 5'-leader sequence and broadening the substrate specificity of the ribozyme.</text>
</comment>
<dbReference type="PROSITE" id="PS00648">
    <property type="entry name" value="RIBONUCLEASE_P"/>
    <property type="match status" value="1"/>
</dbReference>
<dbReference type="EC" id="3.1.26.5" evidence="7"/>
<keyword evidence="9" id="KW-1185">Reference proteome</keyword>
<keyword evidence="5 7" id="KW-0378">Hydrolase</keyword>
<dbReference type="GO" id="GO:0001682">
    <property type="term" value="P:tRNA 5'-leader removal"/>
    <property type="evidence" value="ECO:0007669"/>
    <property type="project" value="UniProtKB-UniRule"/>
</dbReference>
<dbReference type="Pfam" id="PF00825">
    <property type="entry name" value="Ribonuclease_P"/>
    <property type="match status" value="1"/>
</dbReference>